<dbReference type="Proteomes" id="UP000254792">
    <property type="component" value="Chromosome"/>
</dbReference>
<evidence type="ECO:0000313" key="4">
    <source>
        <dbReference type="Proteomes" id="UP000254792"/>
    </source>
</evidence>
<dbReference type="KEGG" id="salx:SALLE_v1c10300"/>
<dbReference type="OrthoDB" id="387750at2"/>
<reference evidence="3 4" key="1">
    <citation type="submission" date="2018-07" db="EMBL/GenBank/DDBJ databases">
        <title>Complete genome sequence of Spiroplasma alleghenense PLHS-1 (ATCC 51752).</title>
        <authorList>
            <person name="Chou L."/>
            <person name="Lee T.-Y."/>
            <person name="Tsai Y.-M."/>
            <person name="Kuo C.-H."/>
        </authorList>
    </citation>
    <scope>NUCLEOTIDE SEQUENCE [LARGE SCALE GENOMIC DNA]</scope>
    <source>
        <strain evidence="3 4">PLHS-1</strain>
    </source>
</reference>
<dbReference type="PROSITE" id="PS51257">
    <property type="entry name" value="PROKAR_LIPOPROTEIN"/>
    <property type="match status" value="1"/>
</dbReference>
<name>A0A345Z521_9MOLU</name>
<evidence type="ECO:0000313" key="3">
    <source>
        <dbReference type="EMBL" id="AXK51700.1"/>
    </source>
</evidence>
<feature type="region of interest" description="Disordered" evidence="1">
    <location>
        <begin position="145"/>
        <end position="197"/>
    </location>
</feature>
<accession>A0A345Z521</accession>
<feature type="compositionally biased region" description="Basic and acidic residues" evidence="1">
    <location>
        <begin position="161"/>
        <end position="174"/>
    </location>
</feature>
<gene>
    <name evidence="3" type="ORF">SALLE_v1c10300</name>
</gene>
<feature type="chain" id="PRO_5017056148" description="Lipoprotein" evidence="2">
    <location>
        <begin position="24"/>
        <end position="197"/>
    </location>
</feature>
<dbReference type="NCBIfam" id="NF038029">
    <property type="entry name" value="LP_plasma"/>
    <property type="match status" value="1"/>
</dbReference>
<dbReference type="AlphaFoldDB" id="A0A345Z521"/>
<proteinExistence type="predicted"/>
<evidence type="ECO:0008006" key="5">
    <source>
        <dbReference type="Google" id="ProtNLM"/>
    </source>
</evidence>
<evidence type="ECO:0000256" key="2">
    <source>
        <dbReference type="SAM" id="SignalP"/>
    </source>
</evidence>
<dbReference type="RefSeq" id="WP_115558590.1">
    <property type="nucleotide sequence ID" value="NZ_CP031376.1"/>
</dbReference>
<protein>
    <recommendedName>
        <fullName evidence="5">Lipoprotein</fullName>
    </recommendedName>
</protein>
<feature type="signal peptide" evidence="2">
    <location>
        <begin position="1"/>
        <end position="23"/>
    </location>
</feature>
<dbReference type="InterPro" id="IPR054816">
    <property type="entry name" value="Lipoprotein_mollicutes-type_CS"/>
</dbReference>
<dbReference type="EMBL" id="CP031376">
    <property type="protein sequence ID" value="AXK51700.1"/>
    <property type="molecule type" value="Genomic_DNA"/>
</dbReference>
<feature type="compositionally biased region" description="Low complexity" evidence="1">
    <location>
        <begin position="178"/>
        <end position="191"/>
    </location>
</feature>
<organism evidence="3 4">
    <name type="scientific">Spiroplasma alleghenense</name>
    <dbReference type="NCBI Taxonomy" id="216931"/>
    <lineage>
        <taxon>Bacteria</taxon>
        <taxon>Bacillati</taxon>
        <taxon>Mycoplasmatota</taxon>
        <taxon>Mollicutes</taxon>
        <taxon>Entomoplasmatales</taxon>
        <taxon>Spiroplasmataceae</taxon>
        <taxon>Spiroplasma</taxon>
    </lineage>
</organism>
<sequence length="197" mass="22312">MKKLLTILAAFGLTASASTSVVACGDKDSESEKLVKQVYANFVKPTNKKELEDTLDKIYDEQEALEDEIKKDVLGSDYEEIEATTEQKKEMINHEKAQSYLAYIVLENYLDVISEVFDDNKETAQEYLVYVENLSKEFIANDEDDEKDQIKVTPSAANKSNTERLIKDAQKDIDAMTDEVVTPEEPTTPEQPDQPEE</sequence>
<keyword evidence="2" id="KW-0732">Signal</keyword>
<keyword evidence="4" id="KW-1185">Reference proteome</keyword>
<evidence type="ECO:0000256" key="1">
    <source>
        <dbReference type="SAM" id="MobiDB-lite"/>
    </source>
</evidence>